<dbReference type="EMBL" id="LGPB01000081">
    <property type="protein sequence ID" value="KRG13056.1"/>
    <property type="molecule type" value="Genomic_DNA"/>
</dbReference>
<feature type="transmembrane region" description="Helical" evidence="1">
    <location>
        <begin position="46"/>
        <end position="68"/>
    </location>
</feature>
<dbReference type="OrthoDB" id="9786302at2"/>
<sequence length="153" mass="17076">MSLLLFLHLFGAVIFLGNIITAAFWKIRTDIKGDPAFIHNTVKNVMLADFIFTLPGLILIIVSGNLMAVQAGYSMYGFNWLTLSLILFSLTGILWLTVLLPAQRSMIRHSAQSIETGIISKAYRKASLYWAIFGITATLLPVIILYFMITKGF</sequence>
<evidence type="ECO:0000313" key="3">
    <source>
        <dbReference type="EMBL" id="OAK73998.1"/>
    </source>
</evidence>
<keyword evidence="1" id="KW-0812">Transmembrane</keyword>
<dbReference type="Pfam" id="PF10027">
    <property type="entry name" value="DUF2269"/>
    <property type="match status" value="1"/>
</dbReference>
<evidence type="ECO:0000313" key="4">
    <source>
        <dbReference type="Proteomes" id="UP000053881"/>
    </source>
</evidence>
<dbReference type="AlphaFoldDB" id="A0A0Q9XWD0"/>
<proteinExistence type="predicted"/>
<evidence type="ECO:0000313" key="2">
    <source>
        <dbReference type="EMBL" id="KRG13056.1"/>
    </source>
</evidence>
<keyword evidence="1" id="KW-1133">Transmembrane helix</keyword>
<dbReference type="InterPro" id="IPR018729">
    <property type="entry name" value="DUF2269_transmembrane"/>
</dbReference>
<reference evidence="2 4" key="2">
    <citation type="submission" date="2015-06" db="EMBL/GenBank/DDBJ databases">
        <title>Genome sequencing project of Bacillus galactosidilyticus PL133.</title>
        <authorList>
            <person name="Gaiero J."/>
            <person name="Nicol R."/>
            <person name="Habash M."/>
        </authorList>
    </citation>
    <scope>NUCLEOTIDE SEQUENCE [LARGE SCALE GENOMIC DNA]</scope>
    <source>
        <strain evidence="2 4">PL133</strain>
    </source>
</reference>
<dbReference type="RefSeq" id="WP_057988324.1">
    <property type="nucleotide sequence ID" value="NZ_JAGGKH010000003.1"/>
</dbReference>
<comment type="caution">
    <text evidence="2">The sequence shown here is derived from an EMBL/GenBank/DDBJ whole genome shotgun (WGS) entry which is preliminary data.</text>
</comment>
<protein>
    <submittedName>
        <fullName evidence="2">Membrane protein</fullName>
    </submittedName>
</protein>
<dbReference type="STRING" id="217031.ABB05_06165"/>
<name>A0A0Q9XWD0_9BACI</name>
<dbReference type="Proteomes" id="UP000077881">
    <property type="component" value="Unassembled WGS sequence"/>
</dbReference>
<keyword evidence="1" id="KW-0472">Membrane</keyword>
<dbReference type="PATRIC" id="fig|217031.4.peg.3113"/>
<evidence type="ECO:0000256" key="1">
    <source>
        <dbReference type="SAM" id="Phobius"/>
    </source>
</evidence>
<reference evidence="3 5" key="1">
    <citation type="submission" date="2015-05" db="EMBL/GenBank/DDBJ databases">
        <title>Comparison of genome.</title>
        <authorList>
            <person name="Zheng Z."/>
            <person name="Sun M."/>
        </authorList>
    </citation>
    <scope>NUCLEOTIDE SEQUENCE [LARGE SCALE GENOMIC DNA]</scope>
    <source>
        <strain evidence="3 5">G25-74</strain>
    </source>
</reference>
<feature type="transmembrane region" description="Helical" evidence="1">
    <location>
        <begin position="128"/>
        <end position="149"/>
    </location>
</feature>
<feature type="transmembrane region" description="Helical" evidence="1">
    <location>
        <begin position="80"/>
        <end position="100"/>
    </location>
</feature>
<keyword evidence="5" id="KW-1185">Reference proteome</keyword>
<evidence type="ECO:0000313" key="5">
    <source>
        <dbReference type="Proteomes" id="UP000077881"/>
    </source>
</evidence>
<gene>
    <name evidence="3" type="ORF">ABB05_06165</name>
    <name evidence="2" type="ORF">ACA29_09370</name>
</gene>
<organism evidence="2 4">
    <name type="scientific">Lederbergia galactosidilytica</name>
    <dbReference type="NCBI Taxonomy" id="217031"/>
    <lineage>
        <taxon>Bacteria</taxon>
        <taxon>Bacillati</taxon>
        <taxon>Bacillota</taxon>
        <taxon>Bacilli</taxon>
        <taxon>Bacillales</taxon>
        <taxon>Bacillaceae</taxon>
        <taxon>Lederbergia</taxon>
    </lineage>
</organism>
<accession>A0A0Q9XWD0</accession>
<feature type="transmembrane region" description="Helical" evidence="1">
    <location>
        <begin position="6"/>
        <end position="25"/>
    </location>
</feature>
<dbReference type="Proteomes" id="UP000053881">
    <property type="component" value="Unassembled WGS sequence"/>
</dbReference>
<dbReference type="EMBL" id="LDJR01000028">
    <property type="protein sequence ID" value="OAK73998.1"/>
    <property type="molecule type" value="Genomic_DNA"/>
</dbReference>